<reference evidence="2" key="1">
    <citation type="submission" date="2018-06" db="EMBL/GenBank/DDBJ databases">
        <authorList>
            <person name="Zhirakovskaya E."/>
        </authorList>
    </citation>
    <scope>NUCLEOTIDE SEQUENCE</scope>
</reference>
<dbReference type="SUPFAM" id="SSF81301">
    <property type="entry name" value="Nucleotidyltransferase"/>
    <property type="match status" value="1"/>
</dbReference>
<dbReference type="InterPro" id="IPR052548">
    <property type="entry name" value="Type_VII_TA_antitoxin"/>
</dbReference>
<keyword evidence="2" id="KW-0808">Transferase</keyword>
<dbReference type="PANTHER" id="PTHR33933">
    <property type="entry name" value="NUCLEOTIDYLTRANSFERASE"/>
    <property type="match status" value="1"/>
</dbReference>
<name>A0A3B0W1K5_9ZZZZ</name>
<dbReference type="PANTHER" id="PTHR33933:SF1">
    <property type="entry name" value="PROTEIN ADENYLYLTRANSFERASE MNTA-RELATED"/>
    <property type="match status" value="1"/>
</dbReference>
<dbReference type="GO" id="GO:0016740">
    <property type="term" value="F:transferase activity"/>
    <property type="evidence" value="ECO:0007669"/>
    <property type="project" value="UniProtKB-KW"/>
</dbReference>
<dbReference type="InterPro" id="IPR041633">
    <property type="entry name" value="Polbeta"/>
</dbReference>
<proteinExistence type="predicted"/>
<protein>
    <submittedName>
        <fullName evidence="2">Nucleotidyltransferase domain protein, Caur_2868 group</fullName>
    </submittedName>
</protein>
<dbReference type="Gene3D" id="3.30.460.10">
    <property type="entry name" value="Beta Polymerase, domain 2"/>
    <property type="match status" value="1"/>
</dbReference>
<dbReference type="CDD" id="cd05403">
    <property type="entry name" value="NT_KNTase_like"/>
    <property type="match status" value="1"/>
</dbReference>
<accession>A0A3B0W1K5</accession>
<evidence type="ECO:0000313" key="2">
    <source>
        <dbReference type="EMBL" id="VAW49758.1"/>
    </source>
</evidence>
<gene>
    <name evidence="2" type="ORF">MNBD_GAMMA04-1404</name>
</gene>
<organism evidence="2">
    <name type="scientific">hydrothermal vent metagenome</name>
    <dbReference type="NCBI Taxonomy" id="652676"/>
    <lineage>
        <taxon>unclassified sequences</taxon>
        <taxon>metagenomes</taxon>
        <taxon>ecological metagenomes</taxon>
    </lineage>
</organism>
<dbReference type="AlphaFoldDB" id="A0A3B0W1K5"/>
<sequence>MSKNERLYGLTIKDIKKLKSIFKKYPQVNQVIIYGSRAKGNYRPSSDIDLTLVGEVEWPDFQKIEIDLDDLLLPYQIDLSIMSHISNPELLKHIQRVGQPFYQRTNHSDTS</sequence>
<dbReference type="InterPro" id="IPR043519">
    <property type="entry name" value="NT_sf"/>
</dbReference>
<evidence type="ECO:0000259" key="1">
    <source>
        <dbReference type="Pfam" id="PF18765"/>
    </source>
</evidence>
<dbReference type="Pfam" id="PF18765">
    <property type="entry name" value="Polbeta"/>
    <property type="match status" value="1"/>
</dbReference>
<dbReference type="EMBL" id="UOFB01000377">
    <property type="protein sequence ID" value="VAW49758.1"/>
    <property type="molecule type" value="Genomic_DNA"/>
</dbReference>
<feature type="domain" description="Polymerase beta nucleotidyltransferase" evidence="1">
    <location>
        <begin position="16"/>
        <end position="105"/>
    </location>
</feature>